<evidence type="ECO:0000313" key="1">
    <source>
        <dbReference type="EMBL" id="KAK9995831.1"/>
    </source>
</evidence>
<sequence length="53" mass="5999">MEALIQESTIQESTIQVLVIQESKMQALTILMVLEPNEVLSINILRSKESMKP</sequence>
<reference evidence="1 2" key="1">
    <citation type="submission" date="2024-01" db="EMBL/GenBank/DDBJ databases">
        <title>A telomere-to-telomere, gap-free genome of sweet tea (Lithocarpus litseifolius).</title>
        <authorList>
            <person name="Zhou J."/>
        </authorList>
    </citation>
    <scope>NUCLEOTIDE SEQUENCE [LARGE SCALE GENOMIC DNA]</scope>
    <source>
        <strain evidence="1">Zhou-2022a</strain>
        <tissue evidence="1">Leaf</tissue>
    </source>
</reference>
<protein>
    <submittedName>
        <fullName evidence="1">Uncharacterized protein</fullName>
    </submittedName>
</protein>
<evidence type="ECO:0000313" key="2">
    <source>
        <dbReference type="Proteomes" id="UP001459277"/>
    </source>
</evidence>
<name>A0AAW2CDB6_9ROSI</name>
<dbReference type="Proteomes" id="UP001459277">
    <property type="component" value="Unassembled WGS sequence"/>
</dbReference>
<gene>
    <name evidence="1" type="ORF">SO802_020517</name>
</gene>
<comment type="caution">
    <text evidence="1">The sequence shown here is derived from an EMBL/GenBank/DDBJ whole genome shotgun (WGS) entry which is preliminary data.</text>
</comment>
<organism evidence="1 2">
    <name type="scientific">Lithocarpus litseifolius</name>
    <dbReference type="NCBI Taxonomy" id="425828"/>
    <lineage>
        <taxon>Eukaryota</taxon>
        <taxon>Viridiplantae</taxon>
        <taxon>Streptophyta</taxon>
        <taxon>Embryophyta</taxon>
        <taxon>Tracheophyta</taxon>
        <taxon>Spermatophyta</taxon>
        <taxon>Magnoliopsida</taxon>
        <taxon>eudicotyledons</taxon>
        <taxon>Gunneridae</taxon>
        <taxon>Pentapetalae</taxon>
        <taxon>rosids</taxon>
        <taxon>fabids</taxon>
        <taxon>Fagales</taxon>
        <taxon>Fagaceae</taxon>
        <taxon>Lithocarpus</taxon>
    </lineage>
</organism>
<accession>A0AAW2CDB6</accession>
<keyword evidence="2" id="KW-1185">Reference proteome</keyword>
<dbReference type="EMBL" id="JAZDWU010000007">
    <property type="protein sequence ID" value="KAK9995831.1"/>
    <property type="molecule type" value="Genomic_DNA"/>
</dbReference>
<proteinExistence type="predicted"/>
<dbReference type="AlphaFoldDB" id="A0AAW2CDB6"/>